<dbReference type="EMBL" id="JACIIQ010000005">
    <property type="protein sequence ID" value="MBB5670129.1"/>
    <property type="molecule type" value="Genomic_DNA"/>
</dbReference>
<dbReference type="PANTHER" id="PTHR43806:SF11">
    <property type="entry name" value="CEREVISIN-RELATED"/>
    <property type="match status" value="1"/>
</dbReference>
<dbReference type="GO" id="GO:0006508">
    <property type="term" value="P:proteolysis"/>
    <property type="evidence" value="ECO:0007669"/>
    <property type="project" value="UniProtKB-KW"/>
</dbReference>
<dbReference type="PROSITE" id="PS51892">
    <property type="entry name" value="SUBTILASE"/>
    <property type="match status" value="1"/>
</dbReference>
<feature type="active site" description="Charge relay system" evidence="9">
    <location>
        <position position="409"/>
    </location>
</feature>
<evidence type="ECO:0000256" key="9">
    <source>
        <dbReference type="PROSITE-ProRule" id="PRU01240"/>
    </source>
</evidence>
<proteinExistence type="inferred from homology"/>
<dbReference type="PROSITE" id="PS00137">
    <property type="entry name" value="SUBTILASE_HIS"/>
    <property type="match status" value="1"/>
</dbReference>
<dbReference type="FunFam" id="2.60.120.380:FF:000013">
    <property type="entry name" value="Alkaline serine protease"/>
    <property type="match status" value="1"/>
</dbReference>
<dbReference type="InterPro" id="IPR050131">
    <property type="entry name" value="Peptidase_S8_subtilisin-like"/>
</dbReference>
<keyword evidence="5 11" id="KW-0732">Signal</keyword>
<gene>
    <name evidence="14" type="ORF">FHR65_001672</name>
</gene>
<feature type="signal peptide" evidence="11">
    <location>
        <begin position="1"/>
        <end position="32"/>
    </location>
</feature>
<dbReference type="Proteomes" id="UP000528595">
    <property type="component" value="Unassembled WGS sequence"/>
</dbReference>
<feature type="active site" description="Charge relay system" evidence="9">
    <location>
        <position position="177"/>
    </location>
</feature>
<feature type="domain" description="Peptidase S8/S53" evidence="12">
    <location>
        <begin position="168"/>
        <end position="457"/>
    </location>
</feature>
<dbReference type="PROSITE" id="PS00138">
    <property type="entry name" value="SUBTILASE_SER"/>
    <property type="match status" value="1"/>
</dbReference>
<dbReference type="Pfam" id="PF00082">
    <property type="entry name" value="Peptidase_S8"/>
    <property type="match status" value="1"/>
</dbReference>
<evidence type="ECO:0000256" key="6">
    <source>
        <dbReference type="ARBA" id="ARBA00022801"/>
    </source>
</evidence>
<evidence type="ECO:0000256" key="5">
    <source>
        <dbReference type="ARBA" id="ARBA00022729"/>
    </source>
</evidence>
<dbReference type="Gene3D" id="3.40.50.200">
    <property type="entry name" value="Peptidase S8/S53 domain"/>
    <property type="match status" value="1"/>
</dbReference>
<dbReference type="InterPro" id="IPR023827">
    <property type="entry name" value="Peptidase_S8_Asp-AS"/>
</dbReference>
<keyword evidence="4 9" id="KW-0645">Protease</keyword>
<organism evidence="14">
    <name type="scientific">Xanthomonas arboricola</name>
    <dbReference type="NCBI Taxonomy" id="56448"/>
    <lineage>
        <taxon>Bacteria</taxon>
        <taxon>Pseudomonadati</taxon>
        <taxon>Pseudomonadota</taxon>
        <taxon>Gammaproteobacteria</taxon>
        <taxon>Lysobacterales</taxon>
        <taxon>Lysobacteraceae</taxon>
        <taxon>Xanthomonas</taxon>
    </lineage>
</organism>
<evidence type="ECO:0000259" key="13">
    <source>
        <dbReference type="Pfam" id="PF04151"/>
    </source>
</evidence>
<feature type="chain" id="PRO_5044494131" evidence="11">
    <location>
        <begin position="33"/>
        <end position="581"/>
    </location>
</feature>
<dbReference type="FunFam" id="3.40.50.200:FF:000022">
    <property type="entry name" value="Extracellular protease"/>
    <property type="match status" value="1"/>
</dbReference>
<evidence type="ECO:0000256" key="8">
    <source>
        <dbReference type="ARBA" id="ARBA00023145"/>
    </source>
</evidence>
<dbReference type="InterPro" id="IPR007280">
    <property type="entry name" value="Peptidase_C_arc/bac"/>
</dbReference>
<dbReference type="GO" id="GO:0004252">
    <property type="term" value="F:serine-type endopeptidase activity"/>
    <property type="evidence" value="ECO:0007669"/>
    <property type="project" value="UniProtKB-UniRule"/>
</dbReference>
<dbReference type="InterPro" id="IPR000209">
    <property type="entry name" value="Peptidase_S8/S53_dom"/>
</dbReference>
<evidence type="ECO:0000259" key="12">
    <source>
        <dbReference type="Pfam" id="PF00082"/>
    </source>
</evidence>
<reference evidence="14" key="1">
    <citation type="submission" date="2020-08" db="EMBL/GenBank/DDBJ databases">
        <title>Studying the diversity of plant-associated saprophytic bacteria and their role in host health and plant-pathogen interactions.</title>
        <authorList>
            <person name="Potnis N."/>
        </authorList>
    </citation>
    <scope>NUCLEOTIDE SEQUENCE</scope>
    <source>
        <strain evidence="14">F21</strain>
    </source>
</reference>
<evidence type="ECO:0000256" key="4">
    <source>
        <dbReference type="ARBA" id="ARBA00022670"/>
    </source>
</evidence>
<keyword evidence="8" id="KW-0865">Zymogen</keyword>
<dbReference type="InterPro" id="IPR022398">
    <property type="entry name" value="Peptidase_S8_His-AS"/>
</dbReference>
<feature type="active site" description="Charge relay system" evidence="9">
    <location>
        <position position="237"/>
    </location>
</feature>
<dbReference type="InterPro" id="IPR036852">
    <property type="entry name" value="Peptidase_S8/S53_dom_sf"/>
</dbReference>
<dbReference type="PROSITE" id="PS00136">
    <property type="entry name" value="SUBTILASE_ASP"/>
    <property type="match status" value="1"/>
</dbReference>
<dbReference type="InterPro" id="IPR023828">
    <property type="entry name" value="Peptidase_S8_Ser-AS"/>
</dbReference>
<keyword evidence="7 9" id="KW-0720">Serine protease</keyword>
<name>A0AB73GVK0_9XANT</name>
<evidence type="ECO:0000256" key="1">
    <source>
        <dbReference type="ARBA" id="ARBA00004613"/>
    </source>
</evidence>
<dbReference type="InterPro" id="IPR015500">
    <property type="entry name" value="Peptidase_S8_subtilisin-rel"/>
</dbReference>
<dbReference type="GO" id="GO:0005576">
    <property type="term" value="C:extracellular region"/>
    <property type="evidence" value="ECO:0007669"/>
    <property type="project" value="UniProtKB-SubCell"/>
</dbReference>
<comment type="caution">
    <text evidence="14">The sequence shown here is derived from an EMBL/GenBank/DDBJ whole genome shotgun (WGS) entry which is preliminary data.</text>
</comment>
<dbReference type="InterPro" id="IPR034176">
    <property type="entry name" value="Peptidases_S8_13"/>
</dbReference>
<evidence type="ECO:0000256" key="7">
    <source>
        <dbReference type="ARBA" id="ARBA00022825"/>
    </source>
</evidence>
<feature type="domain" description="Peptidase C-terminal archaeal/bacterial" evidence="13">
    <location>
        <begin position="503"/>
        <end position="567"/>
    </location>
</feature>
<dbReference type="Pfam" id="PF04151">
    <property type="entry name" value="PPC"/>
    <property type="match status" value="1"/>
</dbReference>
<protein>
    <submittedName>
        <fullName evidence="14">Serine protease</fullName>
        <ecNumber evidence="14">3.4.21.-</ecNumber>
    </submittedName>
</protein>
<comment type="subcellular location">
    <subcellularLocation>
        <location evidence="1">Secreted</location>
    </subcellularLocation>
</comment>
<evidence type="ECO:0000313" key="14">
    <source>
        <dbReference type="EMBL" id="MBB5670129.1"/>
    </source>
</evidence>
<evidence type="ECO:0000256" key="11">
    <source>
        <dbReference type="SAM" id="SignalP"/>
    </source>
</evidence>
<keyword evidence="6 9" id="KW-0378">Hydrolase</keyword>
<evidence type="ECO:0000256" key="10">
    <source>
        <dbReference type="RuleBase" id="RU003355"/>
    </source>
</evidence>
<dbReference type="AlphaFoldDB" id="A0AB73GVK0"/>
<dbReference type="SUPFAM" id="SSF52743">
    <property type="entry name" value="Subtilisin-like"/>
    <property type="match status" value="1"/>
</dbReference>
<accession>A0AB73GVK0</accession>
<dbReference type="PANTHER" id="PTHR43806">
    <property type="entry name" value="PEPTIDASE S8"/>
    <property type="match status" value="1"/>
</dbReference>
<dbReference type="Gene3D" id="2.60.120.380">
    <property type="match status" value="1"/>
</dbReference>
<dbReference type="PRINTS" id="PR00723">
    <property type="entry name" value="SUBTILISIN"/>
</dbReference>
<evidence type="ECO:0000256" key="3">
    <source>
        <dbReference type="ARBA" id="ARBA00022525"/>
    </source>
</evidence>
<evidence type="ECO:0000256" key="2">
    <source>
        <dbReference type="ARBA" id="ARBA00011073"/>
    </source>
</evidence>
<dbReference type="RefSeq" id="WP_024938591.1">
    <property type="nucleotide sequence ID" value="NZ_CP011256.1"/>
</dbReference>
<dbReference type="CDD" id="cd07496">
    <property type="entry name" value="Peptidases_S8_13"/>
    <property type="match status" value="1"/>
</dbReference>
<dbReference type="EC" id="3.4.21.-" evidence="14"/>
<comment type="similarity">
    <text evidence="2 9 10">Belongs to the peptidase S8 family.</text>
</comment>
<keyword evidence="3" id="KW-0964">Secreted</keyword>
<sequence length="581" mass="57586">MSNESFRKRPRALTILSAAALTSLLLATPAFAGEVYLDGLATAQTHQKFIVTYKDGSTALASPTALSTSLRTAARAVPAKAGKALGLNSVRRLALGPELVKADRALDRAEAETLMRQLASDPNVQSVEVDQILHATLTPNDTRLSEQWAFGTTNAGLNIRPAWDKATGANVVVAVIDTGITTHADLNANILPGYDFISDAATARDGNGRDSNPADEGDWYAANECGSGIPAANSSWHGTHVAGTVAAVTNNTTGVAGTAYNAKVVPVRVLGKCGGSLSDIADAIIWASGGSVSGVPANANPAEVINMSLGGGGTCSTTMQNAISGAVSRGTTVVVAAGNDSANVSGSLPANCANVIAVAATTSAGAKASYSNFGTGIDVSAPGSAILSTLNSGTTTPGSASYASYNGTSMAAPHVAGVVALVQSVAPSALTPAAVETLLKNTARALPGACSGGCGAGIVNADAAVTAAISGSNGGGGGGTGNTLTNGTPVTGLGAATGAELNYTIAVPAGSGTLTVAISGGSGDADLYVRAGSAPTDTTYTCRPYRSGNAETCSISAPSGTYYVRLKAYSTFSGVTLRASY</sequence>